<comment type="caution">
    <text evidence="2">The sequence shown here is derived from an EMBL/GenBank/DDBJ whole genome shotgun (WGS) entry which is preliminary data.</text>
</comment>
<dbReference type="PROSITE" id="PS50853">
    <property type="entry name" value="FN3"/>
    <property type="match status" value="2"/>
</dbReference>
<dbReference type="CDD" id="cd00063">
    <property type="entry name" value="FN3"/>
    <property type="match status" value="1"/>
</dbReference>
<dbReference type="InterPro" id="IPR003961">
    <property type="entry name" value="FN3_dom"/>
</dbReference>
<dbReference type="Pfam" id="PF21348">
    <property type="entry name" value="RGL11_C"/>
    <property type="match status" value="1"/>
</dbReference>
<dbReference type="CDD" id="cd10318">
    <property type="entry name" value="RGL11"/>
    <property type="match status" value="1"/>
</dbReference>
<feature type="domain" description="Fibronectin type-III" evidence="1">
    <location>
        <begin position="266"/>
        <end position="355"/>
    </location>
</feature>
<sequence length="1237" mass="133701">MAVTLAVSLFAGIGNFGIGHASAASQTGASGSKFDFGSDTSPVAPGYTQVSNTMIYSAARGYGLDKTVNNRDRGTSDPLLRDFILASDFTFKVDLPNGDYSVRIIAGDAIASNKTDVKIEGFSMGTLSSGTGSYAEMTKNVQLTDGQMTFQFSKDGRVNAIEITPKQAPAGLTVSSVTYDLHPTVSLVWEAVYGATGYNLYRSSDGGGEFVQIAGTTSPSYTDSTVQLGGTYQYQVTQLLPKNIESAPSQPITVAVLDRSVPAPSAPTGLAVASAGKEQLAIRWNEVDRALQYQVYRSKTEKGPFQLVGTTAETTYVDNGVFTTMPYYYQVAAVNSGGLSNRSEILAVPVMTILKRQMESLDRAPVAVKVEGGVYTGWRLFGTDDPSTTFNLYRDGQRVNDTPIADSTNYLDPAGTLQSEYEIRAVVRGNEEPQGETFRVWNQNYLDVPLKKPADGVTPAGEAYSYSANDASIGDLDGDGKYELIVKWDPSNSKDNSQSGYTGNVYVDAYKLDGTMLWRIDLGRNIRAGAHYTQFMVYDLDGDGKAEVAFKTADGTIDGTGQVIGNAKADYRNSSGYILSGPEFLTIFDGLTGKALVTTDYDPPRGNVSSWGDSYGNRVDRFLAAIAYLDGERPSLIMARGYYTRTVLVAYNWRDGKLTKLWKFDTNDAENASYTGQGNHNLSIADVDHDGKDEITYGAMAIDDNGKLLYSTGLGHGDAMHLGDLDPNRPGMEYFGVHEDYPNPAGLEFRDAETGELIWGIPTNYDVGRGMSADIDPRYPGEEMWATGDAGGVYNTKGEKISSSRPSVNFGIWWDGDLLRELLDHKYTDPVGVGKIDKWDYMNSKSVNLLTAAGTYSNNTTKGTPSLQTDLFGDWREEAIWRTEDSSALRIYTTTDLTSHRLYTLLDDPEYRLSIAWQNVGYNQPPHPSFYLGDGMAAPPVPHLSRIPMKAAGISITSSAAQVDAGQSLKLSARVQPDAATDKSIVWSVQSPEGTATSLASIDANGVLTVLAPGEVVVKAQAADGSGVTARYAVNITIPDGPAASAPGKGVLSSDNGHDTGLQDGDYRITMNLWWGSNGTVYKLYENGQLIDVKTLTDQTPNAQTVLTVISGKPNGTYQYTCELINRHGTTACEPVTVQVNQAVPSKPVLSHNNWDGDGDYEVQMNLWWGTNGKTYKLYENGVLIDTQNLVQATPKAQSAITAIKGRKPGKYQYVGELINDAGTVTSDKITVEVKKS</sequence>
<gene>
    <name evidence="2" type="ORF">ACFQ4B_26820</name>
</gene>
<proteinExistence type="predicted"/>
<dbReference type="InterPro" id="IPR008964">
    <property type="entry name" value="Invasin/intimin_cell_adhesion"/>
</dbReference>
<dbReference type="SUPFAM" id="SSF81296">
    <property type="entry name" value="E set domains"/>
    <property type="match status" value="2"/>
</dbReference>
<dbReference type="PANTHER" id="PTHR43118">
    <property type="entry name" value="RHAMNOGALACTURONAN LYASE (EUROFUNG)"/>
    <property type="match status" value="1"/>
</dbReference>
<organism evidence="2 3">
    <name type="scientific">Paenibacillus vulneris</name>
    <dbReference type="NCBI Taxonomy" id="1133364"/>
    <lineage>
        <taxon>Bacteria</taxon>
        <taxon>Bacillati</taxon>
        <taxon>Bacillota</taxon>
        <taxon>Bacilli</taxon>
        <taxon>Bacillales</taxon>
        <taxon>Paenibacillaceae</taxon>
        <taxon>Paenibacillus</taxon>
    </lineage>
</organism>
<dbReference type="InterPro" id="IPR049366">
    <property type="entry name" value="RGL11_C"/>
</dbReference>
<dbReference type="Pfam" id="PF18370">
    <property type="entry name" value="RGI_lyase"/>
    <property type="match status" value="1"/>
</dbReference>
<dbReference type="SUPFAM" id="SSF49373">
    <property type="entry name" value="Invasin/intimin cell-adhesion fragments"/>
    <property type="match status" value="1"/>
</dbReference>
<dbReference type="InterPro" id="IPR008979">
    <property type="entry name" value="Galactose-bd-like_sf"/>
</dbReference>
<dbReference type="Gene3D" id="2.60.120.430">
    <property type="entry name" value="Galactose-binding lectin"/>
    <property type="match status" value="1"/>
</dbReference>
<dbReference type="SUPFAM" id="SSF69318">
    <property type="entry name" value="Integrin alpha N-terminal domain"/>
    <property type="match status" value="1"/>
</dbReference>
<evidence type="ECO:0000313" key="3">
    <source>
        <dbReference type="Proteomes" id="UP001597180"/>
    </source>
</evidence>
<dbReference type="InterPro" id="IPR028994">
    <property type="entry name" value="Integrin_alpha_N"/>
</dbReference>
<dbReference type="InterPro" id="IPR034641">
    <property type="entry name" value="RGL11"/>
</dbReference>
<protein>
    <submittedName>
        <fullName evidence="2">Ig-like domain-containing protein</fullName>
    </submittedName>
</protein>
<dbReference type="Pfam" id="PF02368">
    <property type="entry name" value="Big_2"/>
    <property type="match status" value="1"/>
</dbReference>
<evidence type="ECO:0000259" key="1">
    <source>
        <dbReference type="PROSITE" id="PS50853"/>
    </source>
</evidence>
<dbReference type="SUPFAM" id="SSF49265">
    <property type="entry name" value="Fibronectin type III"/>
    <property type="match status" value="1"/>
</dbReference>
<dbReference type="Gene3D" id="2.60.40.1080">
    <property type="match status" value="1"/>
</dbReference>
<dbReference type="InterPro" id="IPR036116">
    <property type="entry name" value="FN3_sf"/>
</dbReference>
<dbReference type="Proteomes" id="UP001597180">
    <property type="component" value="Unassembled WGS sequence"/>
</dbReference>
<dbReference type="InterPro" id="IPR049033">
    <property type="entry name" value="AGA-YXIM_GBD"/>
</dbReference>
<dbReference type="Gene3D" id="2.60.40.10">
    <property type="entry name" value="Immunoglobulins"/>
    <property type="match status" value="5"/>
</dbReference>
<name>A0ABW3UW91_9BACL</name>
<dbReference type="EMBL" id="JBHTLU010000036">
    <property type="protein sequence ID" value="MFD1223740.1"/>
    <property type="molecule type" value="Genomic_DNA"/>
</dbReference>
<keyword evidence="3" id="KW-1185">Reference proteome</keyword>
<evidence type="ECO:0000313" key="2">
    <source>
        <dbReference type="EMBL" id="MFD1223740.1"/>
    </source>
</evidence>
<dbReference type="InterPro" id="IPR041624">
    <property type="entry name" value="RGI_lyase"/>
</dbReference>
<reference evidence="3" key="1">
    <citation type="journal article" date="2019" name="Int. J. Syst. Evol. Microbiol.">
        <title>The Global Catalogue of Microorganisms (GCM) 10K type strain sequencing project: providing services to taxonomists for standard genome sequencing and annotation.</title>
        <authorList>
            <consortium name="The Broad Institute Genomics Platform"/>
            <consortium name="The Broad Institute Genome Sequencing Center for Infectious Disease"/>
            <person name="Wu L."/>
            <person name="Ma J."/>
        </authorList>
    </citation>
    <scope>NUCLEOTIDE SEQUENCE [LARGE SCALE GENOMIC DNA]</scope>
    <source>
        <strain evidence="3">CCUG 53270</strain>
    </source>
</reference>
<dbReference type="PANTHER" id="PTHR43118:SF1">
    <property type="entry name" value="RHAMNOGALACTURONAN LYASE (EUROFUNG)"/>
    <property type="match status" value="1"/>
</dbReference>
<dbReference type="InterPro" id="IPR014756">
    <property type="entry name" value="Ig_E-set"/>
</dbReference>
<dbReference type="RefSeq" id="WP_345587977.1">
    <property type="nucleotide sequence ID" value="NZ_BAABJG010000014.1"/>
</dbReference>
<accession>A0ABW3UW91</accession>
<dbReference type="SUPFAM" id="SSF49785">
    <property type="entry name" value="Galactose-binding domain-like"/>
    <property type="match status" value="1"/>
</dbReference>
<dbReference type="Pfam" id="PF21254">
    <property type="entry name" value="AGA-YXIM_GBD"/>
    <property type="match status" value="1"/>
</dbReference>
<dbReference type="SMART" id="SM00635">
    <property type="entry name" value="BID_2"/>
    <property type="match status" value="1"/>
</dbReference>
<dbReference type="InterPro" id="IPR013783">
    <property type="entry name" value="Ig-like_fold"/>
</dbReference>
<dbReference type="SMART" id="SM00060">
    <property type="entry name" value="FN3"/>
    <property type="match status" value="2"/>
</dbReference>
<dbReference type="InterPro" id="IPR003343">
    <property type="entry name" value="Big_2"/>
</dbReference>
<feature type="domain" description="Fibronectin type-III" evidence="1">
    <location>
        <begin position="168"/>
        <end position="259"/>
    </location>
</feature>